<protein>
    <submittedName>
        <fullName evidence="1">Uncharacterized protein</fullName>
    </submittedName>
</protein>
<sequence>MVPENLSYANAAATHQQMAPLVNVSEASAPPEINLKIIPRNENNLKNHSNRTAITNRSRVNNNPIIMSIGLHDTVLCSSGSDYVSPSPMYCTYFAFLSNIGL</sequence>
<keyword evidence="2" id="KW-1185">Reference proteome</keyword>
<accession>A0A8X6PKY6</accession>
<dbReference type="AlphaFoldDB" id="A0A8X6PKY6"/>
<gene>
    <name evidence="1" type="ORF">NPIL_352931</name>
</gene>
<reference evidence="1" key="1">
    <citation type="submission" date="2020-08" db="EMBL/GenBank/DDBJ databases">
        <title>Multicomponent nature underlies the extraordinary mechanical properties of spider dragline silk.</title>
        <authorList>
            <person name="Kono N."/>
            <person name="Nakamura H."/>
            <person name="Mori M."/>
            <person name="Yoshida Y."/>
            <person name="Ohtoshi R."/>
            <person name="Malay A.D."/>
            <person name="Moran D.A.P."/>
            <person name="Tomita M."/>
            <person name="Numata K."/>
            <person name="Arakawa K."/>
        </authorList>
    </citation>
    <scope>NUCLEOTIDE SEQUENCE</scope>
</reference>
<evidence type="ECO:0000313" key="1">
    <source>
        <dbReference type="EMBL" id="GFT76642.1"/>
    </source>
</evidence>
<dbReference type="Proteomes" id="UP000887013">
    <property type="component" value="Unassembled WGS sequence"/>
</dbReference>
<evidence type="ECO:0000313" key="2">
    <source>
        <dbReference type="Proteomes" id="UP000887013"/>
    </source>
</evidence>
<name>A0A8X6PKY6_NEPPI</name>
<comment type="caution">
    <text evidence="1">The sequence shown here is derived from an EMBL/GenBank/DDBJ whole genome shotgun (WGS) entry which is preliminary data.</text>
</comment>
<organism evidence="1 2">
    <name type="scientific">Nephila pilipes</name>
    <name type="common">Giant wood spider</name>
    <name type="synonym">Nephila maculata</name>
    <dbReference type="NCBI Taxonomy" id="299642"/>
    <lineage>
        <taxon>Eukaryota</taxon>
        <taxon>Metazoa</taxon>
        <taxon>Ecdysozoa</taxon>
        <taxon>Arthropoda</taxon>
        <taxon>Chelicerata</taxon>
        <taxon>Arachnida</taxon>
        <taxon>Araneae</taxon>
        <taxon>Araneomorphae</taxon>
        <taxon>Entelegynae</taxon>
        <taxon>Araneoidea</taxon>
        <taxon>Nephilidae</taxon>
        <taxon>Nephila</taxon>
    </lineage>
</organism>
<dbReference type="EMBL" id="BMAW01022167">
    <property type="protein sequence ID" value="GFT76642.1"/>
    <property type="molecule type" value="Genomic_DNA"/>
</dbReference>
<proteinExistence type="predicted"/>